<dbReference type="AlphaFoldDB" id="A0A9P5Z803"/>
<protein>
    <submittedName>
        <fullName evidence="2">Uncharacterized protein</fullName>
    </submittedName>
</protein>
<organism evidence="2 3">
    <name type="scientific">Pholiota conissans</name>
    <dbReference type="NCBI Taxonomy" id="109636"/>
    <lineage>
        <taxon>Eukaryota</taxon>
        <taxon>Fungi</taxon>
        <taxon>Dikarya</taxon>
        <taxon>Basidiomycota</taxon>
        <taxon>Agaricomycotina</taxon>
        <taxon>Agaricomycetes</taxon>
        <taxon>Agaricomycetidae</taxon>
        <taxon>Agaricales</taxon>
        <taxon>Agaricineae</taxon>
        <taxon>Strophariaceae</taxon>
        <taxon>Pholiota</taxon>
    </lineage>
</organism>
<sequence length="311" mass="33723">MAARALSLSLILLCCSPTFAYPFHYSSWYPWRRSWKRSTGSTRNVPSEGFYNPSLTGGSMLTFVPNTFPEGQGEPLNAILSGNSDERVLQDTETNGGLLNYFASFGFSGECLGQHSGSDQGADLGDGNGILNETAVIRWNYGDPQLGSCKETIQGGNHFRYWVQNGPEANSGAIFMGISYELPLQLDHDIVSNGYNNGRDWLVGNITGSAIPSLTLTNGTTYTSTTSFGNYTYQTQITYVDGLLQNTSIGINHNITVSVEGVVNASDGLVAVLEVSITGTPPTSIAWKPSPSRFWQLYSLIFVLCLTFLPS</sequence>
<gene>
    <name evidence="2" type="ORF">BDN70DRAFT_876712</name>
</gene>
<keyword evidence="1" id="KW-0732">Signal</keyword>
<evidence type="ECO:0000313" key="3">
    <source>
        <dbReference type="Proteomes" id="UP000807469"/>
    </source>
</evidence>
<dbReference type="Proteomes" id="UP000807469">
    <property type="component" value="Unassembled WGS sequence"/>
</dbReference>
<reference evidence="2" key="1">
    <citation type="submission" date="2020-11" db="EMBL/GenBank/DDBJ databases">
        <authorList>
            <consortium name="DOE Joint Genome Institute"/>
            <person name="Ahrendt S."/>
            <person name="Riley R."/>
            <person name="Andreopoulos W."/>
            <person name="Labutti K."/>
            <person name="Pangilinan J."/>
            <person name="Ruiz-Duenas F.J."/>
            <person name="Barrasa J.M."/>
            <person name="Sanchez-Garcia M."/>
            <person name="Camarero S."/>
            <person name="Miyauchi S."/>
            <person name="Serrano A."/>
            <person name="Linde D."/>
            <person name="Babiker R."/>
            <person name="Drula E."/>
            <person name="Ayuso-Fernandez I."/>
            <person name="Pacheco R."/>
            <person name="Padilla G."/>
            <person name="Ferreira P."/>
            <person name="Barriuso J."/>
            <person name="Kellner H."/>
            <person name="Castanera R."/>
            <person name="Alfaro M."/>
            <person name="Ramirez L."/>
            <person name="Pisabarro A.G."/>
            <person name="Kuo A."/>
            <person name="Tritt A."/>
            <person name="Lipzen A."/>
            <person name="He G."/>
            <person name="Yan M."/>
            <person name="Ng V."/>
            <person name="Cullen D."/>
            <person name="Martin F."/>
            <person name="Rosso M.-N."/>
            <person name="Henrissat B."/>
            <person name="Hibbett D."/>
            <person name="Martinez A.T."/>
            <person name="Grigoriev I.V."/>
        </authorList>
    </citation>
    <scope>NUCLEOTIDE SEQUENCE</scope>
    <source>
        <strain evidence="2">CIRM-BRFM 674</strain>
    </source>
</reference>
<feature type="chain" id="PRO_5040477226" evidence="1">
    <location>
        <begin position="21"/>
        <end position="311"/>
    </location>
</feature>
<feature type="signal peptide" evidence="1">
    <location>
        <begin position="1"/>
        <end position="20"/>
    </location>
</feature>
<dbReference type="EMBL" id="MU155183">
    <property type="protein sequence ID" value="KAF9481111.1"/>
    <property type="molecule type" value="Genomic_DNA"/>
</dbReference>
<evidence type="ECO:0000256" key="1">
    <source>
        <dbReference type="SAM" id="SignalP"/>
    </source>
</evidence>
<proteinExistence type="predicted"/>
<name>A0A9P5Z803_9AGAR</name>
<dbReference type="OrthoDB" id="2310204at2759"/>
<evidence type="ECO:0000313" key="2">
    <source>
        <dbReference type="EMBL" id="KAF9481111.1"/>
    </source>
</evidence>
<keyword evidence="3" id="KW-1185">Reference proteome</keyword>
<accession>A0A9P5Z803</accession>
<comment type="caution">
    <text evidence="2">The sequence shown here is derived from an EMBL/GenBank/DDBJ whole genome shotgun (WGS) entry which is preliminary data.</text>
</comment>